<evidence type="ECO:0000259" key="1">
    <source>
        <dbReference type="SMART" id="SM00942"/>
    </source>
</evidence>
<dbReference type="SMART" id="SM00943">
    <property type="entry name" value="Prim-Pol"/>
    <property type="match status" value="1"/>
</dbReference>
<dbReference type="EMBL" id="QUAV01000001">
    <property type="protein sequence ID" value="TPR26469.1"/>
    <property type="molecule type" value="Genomic_DNA"/>
</dbReference>
<proteinExistence type="predicted"/>
<dbReference type="Proteomes" id="UP000777560">
    <property type="component" value="Unassembled WGS sequence"/>
</dbReference>
<keyword evidence="4" id="KW-1185">Reference proteome</keyword>
<dbReference type="PANTHER" id="PTHR34985:SF1">
    <property type="entry name" value="SLR0554 PROTEIN"/>
    <property type="match status" value="1"/>
</dbReference>
<dbReference type="Pfam" id="PF05272">
    <property type="entry name" value="VapE-like_dom"/>
    <property type="match status" value="1"/>
</dbReference>
<dbReference type="SUPFAM" id="SSF56747">
    <property type="entry name" value="Prim-pol domain"/>
    <property type="match status" value="1"/>
</dbReference>
<gene>
    <name evidence="3" type="ORF">DY114_01885</name>
</gene>
<evidence type="ECO:0008006" key="5">
    <source>
        <dbReference type="Google" id="ProtNLM"/>
    </source>
</evidence>
<name>A0ABY2YYS3_9LACO</name>
<dbReference type="Pfam" id="PF08708">
    <property type="entry name" value="PriCT_1"/>
    <property type="match status" value="1"/>
</dbReference>
<accession>A0ABY2YYS3</accession>
<reference evidence="3 4" key="1">
    <citation type="submission" date="2018-08" db="EMBL/GenBank/DDBJ databases">
        <title>Comparative genomics of wild bee and flower associated Lactobacillus reveals potential adaptation to the bee host.</title>
        <authorList>
            <person name="Vuong H.Q."/>
            <person name="Mcfrederick Q.S."/>
        </authorList>
    </citation>
    <scope>NUCLEOTIDE SEQUENCE [LARGE SCALE GENOMIC DNA]</scope>
    <source>
        <strain evidence="3 4">HV_13</strain>
    </source>
</reference>
<sequence length="755" mass="87211">MVLIIEVKEAVTQWQYIQELADKGICMYPLRKGTKKAVFKGSLIEQATNDIETLKKKFKPDEQGKLAYDVAISPMKSNLIIVDIDNHIKTDSEDPSKNTPINKVTGKPHKYGTEWISKQTNNGNLMQSKVMEITPHNGVHHFYINDLDMDIKDGTHIDSNNSIELKTQSTTIYPSNDYKQVKSLATDDIDVMPKWLKECIKNVVSSKNKPIATHKRKKYNNIFTELIDLFQHGIHKGERNNKLAQITSKLYAMYFDDKGVKKTIEYINDTYCDYPLPQSEINTMLKSKAKQNHMLIKVDDYEIQQNRNKIPLKCYANGAPKPNFATNFKLICAYDNNLKNLIKYNEFSNAVFIKKDNKWVRWDDTDSGKIRVYVENKYNFTANNNGTMYQGIEQYALEHSYNPVKDMINKEQWDGVKRVDTLFIDYLGAEDNSYNRMVARKFMVGAIARVFHPGCKFDLMPILLGSQGLGKSGLIDRLASGYFENHLSRLGGNNKDDTMKLQDSWLVEIAELEAFNKSNSDSAKAFITSQEDKYRKPYGAAPSTYYRHNVFIGTTNKAQFLNDQTGNRRYLPVECGINKATKHVLKQSNGQDDLDDYVRYQIYAEAKHMYEHGELIYLTDSEEKEADSKRQTNEVYDVVAESVKSYLDMKIPKNWDDYDEFQRTQYYIRVFQENRYSSKYEDKKDLDVNDLVEMNAVSTKELLSIPLNKNNNAEIQGSPRSLSRRVSNIMSGVNDWKQSTNITVLGKRFRGYKRE</sequence>
<dbReference type="SMART" id="SM00942">
    <property type="entry name" value="PriCT_1"/>
    <property type="match status" value="1"/>
</dbReference>
<dbReference type="InterPro" id="IPR015330">
    <property type="entry name" value="DNA_primase/pol_bifunc_N"/>
</dbReference>
<evidence type="ECO:0000313" key="3">
    <source>
        <dbReference type="EMBL" id="TPR26469.1"/>
    </source>
</evidence>
<evidence type="ECO:0000259" key="2">
    <source>
        <dbReference type="SMART" id="SM00943"/>
    </source>
</evidence>
<organism evidence="3 4">
    <name type="scientific">Apilactobacillus micheneri</name>
    <dbReference type="NCBI Taxonomy" id="1899430"/>
    <lineage>
        <taxon>Bacteria</taxon>
        <taxon>Bacillati</taxon>
        <taxon>Bacillota</taxon>
        <taxon>Bacilli</taxon>
        <taxon>Lactobacillales</taxon>
        <taxon>Lactobacillaceae</taxon>
        <taxon>Apilactobacillus</taxon>
    </lineage>
</organism>
<dbReference type="InterPro" id="IPR007936">
    <property type="entry name" value="VapE-like_dom"/>
</dbReference>
<feature type="domain" description="Primase C-terminal 1" evidence="1">
    <location>
        <begin position="228"/>
        <end position="294"/>
    </location>
</feature>
<dbReference type="InterPro" id="IPR014820">
    <property type="entry name" value="PriCT_1"/>
</dbReference>
<dbReference type="PANTHER" id="PTHR34985">
    <property type="entry name" value="SLR0554 PROTEIN"/>
    <property type="match status" value="1"/>
</dbReference>
<evidence type="ECO:0000313" key="4">
    <source>
        <dbReference type="Proteomes" id="UP000777560"/>
    </source>
</evidence>
<feature type="domain" description="DNA primase/polymerase bifunctional N-terminal" evidence="2">
    <location>
        <begin position="17"/>
        <end position="196"/>
    </location>
</feature>
<protein>
    <recommendedName>
        <fullName evidence="5">Virulence-associated protein E</fullName>
    </recommendedName>
</protein>
<comment type="caution">
    <text evidence="3">The sequence shown here is derived from an EMBL/GenBank/DDBJ whole genome shotgun (WGS) entry which is preliminary data.</text>
</comment>